<protein>
    <submittedName>
        <fullName evidence="2">Uncharacterized protein</fullName>
    </submittedName>
</protein>
<gene>
    <name evidence="2" type="ORF">KEG57_30395</name>
</gene>
<accession>A0A9X4AW09</accession>
<reference evidence="2 3" key="1">
    <citation type="submission" date="2021-04" db="EMBL/GenBank/DDBJ databases">
        <title>Genome analysis of Polyangium sp.</title>
        <authorList>
            <person name="Li Y."/>
            <person name="Wang J."/>
        </authorList>
    </citation>
    <scope>NUCLEOTIDE SEQUENCE [LARGE SCALE GENOMIC DNA]</scope>
    <source>
        <strain evidence="2 3">SDU14</strain>
    </source>
</reference>
<keyword evidence="1" id="KW-0732">Signal</keyword>
<dbReference type="RefSeq" id="WP_272421935.1">
    <property type="nucleotide sequence ID" value="NZ_JAGTJJ010000023.1"/>
</dbReference>
<feature type="signal peptide" evidence="1">
    <location>
        <begin position="1"/>
        <end position="19"/>
    </location>
</feature>
<evidence type="ECO:0000313" key="2">
    <source>
        <dbReference type="EMBL" id="MDC3984830.1"/>
    </source>
</evidence>
<dbReference type="Proteomes" id="UP001151081">
    <property type="component" value="Unassembled WGS sequence"/>
</dbReference>
<dbReference type="PANTHER" id="PTHR35580:SF1">
    <property type="entry name" value="PHYTASE-LIKE DOMAIN-CONTAINING PROTEIN"/>
    <property type="match status" value="1"/>
</dbReference>
<organism evidence="2 3">
    <name type="scientific">Polyangium jinanense</name>
    <dbReference type="NCBI Taxonomy" id="2829994"/>
    <lineage>
        <taxon>Bacteria</taxon>
        <taxon>Pseudomonadati</taxon>
        <taxon>Myxococcota</taxon>
        <taxon>Polyangia</taxon>
        <taxon>Polyangiales</taxon>
        <taxon>Polyangiaceae</taxon>
        <taxon>Polyangium</taxon>
    </lineage>
</organism>
<evidence type="ECO:0000313" key="3">
    <source>
        <dbReference type="Proteomes" id="UP001151081"/>
    </source>
</evidence>
<sequence>MASSSPTAPLLVASLSALALVACRGEVGSLQVDFLNPEVELSTREDGRVELDGAFDLTANLALGSGEDEAEIWLDKLDVTTTGAPFTPVVTDLRVPNGDSLFPLEAELYDETKVRVPFTGVSLKAPGDELAWLCSIGQPMELQGAVYEAETATLQSYYDSAAQLERLPNEITFSRKDAAAKPLPPRFVSIPAQGPAGFLPAFEVENAWGGFVFGAHVANNLNLGERVVLADGAGQAVLVRFDAHGKVVWDRTFGDEGVDGISSLSAQEGGDLYVAGHFTTQIDLGAGALLNTPGQRGYFVARMSDAGAAAWSVGLVEDAFFPLENCLPPGPHIAARPDGGVSFVKSLYGTIPFPGGPVEATPPADYCSADLLITGYDAAGELLYVRRYGDEYDQQVLDAVADAEGNTWIVGLSNGALDLGNGLPLIVGPMSSMPVASQLFVAAFDPQGTPIVARELGQVHARLGYEVHLAARPGGGVVVAGPFAGFIDLGLEVVTTTGVGEDGFVVALDGAGKQIWGQYFDQSASPFAEAFTLGDVDVAEDGRVVLAGRAMSGFNVSGQPLPGGTPTFGAGIGSALFTFALDPAGAPLGYRILSCNAGLMSLAVGAGEVTLVSAVLGFSEGEHGLLPRNEGALWMGRLALDP</sequence>
<dbReference type="PANTHER" id="PTHR35580">
    <property type="entry name" value="CELL SURFACE GLYCOPROTEIN (S-LAYER PROTEIN)-LIKE PROTEIN"/>
    <property type="match status" value="1"/>
</dbReference>
<keyword evidence="3" id="KW-1185">Reference proteome</keyword>
<dbReference type="EMBL" id="JAGTJJ010000023">
    <property type="protein sequence ID" value="MDC3984830.1"/>
    <property type="molecule type" value="Genomic_DNA"/>
</dbReference>
<feature type="chain" id="PRO_5040912628" evidence="1">
    <location>
        <begin position="20"/>
        <end position="642"/>
    </location>
</feature>
<evidence type="ECO:0000256" key="1">
    <source>
        <dbReference type="SAM" id="SignalP"/>
    </source>
</evidence>
<comment type="caution">
    <text evidence="2">The sequence shown here is derived from an EMBL/GenBank/DDBJ whole genome shotgun (WGS) entry which is preliminary data.</text>
</comment>
<dbReference type="InterPro" id="IPR052918">
    <property type="entry name" value="Motility_Chemotaxis_Reg"/>
</dbReference>
<dbReference type="AlphaFoldDB" id="A0A9X4AW09"/>
<proteinExistence type="predicted"/>
<name>A0A9X4AW09_9BACT</name>